<reference evidence="3 4" key="1">
    <citation type="submission" date="2016-02" db="EMBL/GenBank/DDBJ databases">
        <authorList>
            <consortium name="Pathogen Informatics"/>
        </authorList>
    </citation>
    <scope>NUCLEOTIDE SEQUENCE [LARGE SCALE GENOMIC DNA]</scope>
    <source>
        <strain evidence="1 3">LSS52</strain>
        <strain evidence="2 4">LSS54</strain>
    </source>
</reference>
<proteinExistence type="predicted"/>
<organism evidence="2 4">
    <name type="scientific">Streptococcus suis</name>
    <dbReference type="NCBI Taxonomy" id="1307"/>
    <lineage>
        <taxon>Bacteria</taxon>
        <taxon>Bacillati</taxon>
        <taxon>Bacillota</taxon>
        <taxon>Bacilli</taxon>
        <taxon>Lactobacillales</taxon>
        <taxon>Streptococcaceae</taxon>
        <taxon>Streptococcus</taxon>
    </lineage>
</organism>
<evidence type="ECO:0000313" key="2">
    <source>
        <dbReference type="EMBL" id="CYU97680.1"/>
    </source>
</evidence>
<dbReference type="EMBL" id="FIHA01000020">
    <property type="protein sequence ID" value="CYU88462.1"/>
    <property type="molecule type" value="Genomic_DNA"/>
</dbReference>
<name>A0A123T7G1_STRSU</name>
<dbReference type="RefSeq" id="WP_044775244.1">
    <property type="nucleotide sequence ID" value="NZ_CEDY01000034.1"/>
</dbReference>
<evidence type="ECO:0000313" key="1">
    <source>
        <dbReference type="EMBL" id="CYU88462.1"/>
    </source>
</evidence>
<evidence type="ECO:0000313" key="3">
    <source>
        <dbReference type="Proteomes" id="UP000072794"/>
    </source>
</evidence>
<dbReference type="EMBL" id="FIHD01000021">
    <property type="protein sequence ID" value="CYU97680.1"/>
    <property type="molecule type" value="Genomic_DNA"/>
</dbReference>
<protein>
    <submittedName>
        <fullName evidence="2">Uncharacterized protein</fullName>
    </submittedName>
</protein>
<dbReference type="Proteomes" id="UP000072794">
    <property type="component" value="Unassembled WGS sequence"/>
</dbReference>
<gene>
    <name evidence="1" type="ORF">ERS132414_01181</name>
    <name evidence="2" type="ORF">ERS132416_01306</name>
</gene>
<dbReference type="Proteomes" id="UP000073494">
    <property type="component" value="Unassembled WGS sequence"/>
</dbReference>
<accession>A0A123T7G1</accession>
<sequence length="79" mass="9241">MLKLIKIFNSNSKGYWYIPENRDPGMIEIDEKTGKVTVAIESSYDKELGYPYFANKAKGIVKQMWDKQELPDEKFFAWG</sequence>
<dbReference type="AlphaFoldDB" id="A0A123T7G1"/>
<evidence type="ECO:0000313" key="4">
    <source>
        <dbReference type="Proteomes" id="UP000073494"/>
    </source>
</evidence>